<reference evidence="1 2" key="1">
    <citation type="submission" date="2023-03" db="EMBL/GenBank/DDBJ databases">
        <title>Strain FZY0004 represents a novel species in the genus Thalassospira isolated from seawater.</title>
        <authorList>
            <person name="Fu Z.-Y."/>
        </authorList>
    </citation>
    <scope>NUCLEOTIDE SEQUENCE [LARGE SCALE GENOMIC DNA]</scope>
    <source>
        <strain evidence="1 2">FZY0004</strain>
    </source>
</reference>
<dbReference type="RefSeq" id="WP_278007079.1">
    <property type="nucleotide sequence ID" value="NZ_JARSBO010000016.1"/>
</dbReference>
<accession>A0ABT6GI14</accession>
<dbReference type="EMBL" id="JARSBO010000016">
    <property type="protein sequence ID" value="MDG4721736.1"/>
    <property type="molecule type" value="Genomic_DNA"/>
</dbReference>
<proteinExistence type="predicted"/>
<organism evidence="1 2">
    <name type="scientific">Thalassospira aquimaris</name>
    <dbReference type="NCBI Taxonomy" id="3037796"/>
    <lineage>
        <taxon>Bacteria</taxon>
        <taxon>Pseudomonadati</taxon>
        <taxon>Pseudomonadota</taxon>
        <taxon>Alphaproteobacteria</taxon>
        <taxon>Rhodospirillales</taxon>
        <taxon>Thalassospiraceae</taxon>
        <taxon>Thalassospira</taxon>
    </lineage>
</organism>
<sequence length="72" mass="8364">MQMTPDEYADYIADASRYQRGQHRWQAVRDRAMKVIDEIMAEPKPDHVCHPDWQNTSICNDCGKPMKEAANV</sequence>
<dbReference type="Proteomes" id="UP001529180">
    <property type="component" value="Unassembled WGS sequence"/>
</dbReference>
<keyword evidence="2" id="KW-1185">Reference proteome</keyword>
<evidence type="ECO:0000313" key="1">
    <source>
        <dbReference type="EMBL" id="MDG4721736.1"/>
    </source>
</evidence>
<comment type="caution">
    <text evidence="1">The sequence shown here is derived from an EMBL/GenBank/DDBJ whole genome shotgun (WGS) entry which is preliminary data.</text>
</comment>
<gene>
    <name evidence="1" type="ORF">P7680_22235</name>
</gene>
<protein>
    <submittedName>
        <fullName evidence="1">Uncharacterized protein</fullName>
    </submittedName>
</protein>
<name>A0ABT6GI14_9PROT</name>
<evidence type="ECO:0000313" key="2">
    <source>
        <dbReference type="Proteomes" id="UP001529180"/>
    </source>
</evidence>